<feature type="domain" description="BTB" evidence="4">
    <location>
        <begin position="579"/>
        <end position="645"/>
    </location>
</feature>
<dbReference type="GO" id="GO:0005739">
    <property type="term" value="C:mitochondrion"/>
    <property type="evidence" value="ECO:0007669"/>
    <property type="project" value="TreeGrafter"/>
</dbReference>
<keyword evidence="6" id="KW-1185">Reference proteome</keyword>
<accession>A0A9P5SMQ0</accession>
<feature type="compositionally biased region" description="Low complexity" evidence="3">
    <location>
        <begin position="286"/>
        <end position="310"/>
    </location>
</feature>
<comment type="caution">
    <text evidence="5">The sequence shown here is derived from an EMBL/GenBank/DDBJ whole genome shotgun (WGS) entry which is preliminary data.</text>
</comment>
<dbReference type="AlphaFoldDB" id="A0A9P5SMQ0"/>
<dbReference type="Proteomes" id="UP000696485">
    <property type="component" value="Unassembled WGS sequence"/>
</dbReference>
<dbReference type="InterPro" id="IPR000210">
    <property type="entry name" value="BTB/POZ_dom"/>
</dbReference>
<feature type="compositionally biased region" description="Pro residues" evidence="3">
    <location>
        <begin position="757"/>
        <end position="768"/>
    </location>
</feature>
<protein>
    <recommendedName>
        <fullName evidence="4">BTB domain-containing protein</fullName>
    </recommendedName>
</protein>
<dbReference type="PANTHER" id="PTHR43503:SF2">
    <property type="entry name" value="NEGATIVE REGULATOR OF SPORULATION MDS3-RELATED"/>
    <property type="match status" value="1"/>
</dbReference>
<dbReference type="InterPro" id="IPR015915">
    <property type="entry name" value="Kelch-typ_b-propeller"/>
</dbReference>
<feature type="region of interest" description="Disordered" evidence="3">
    <location>
        <begin position="714"/>
        <end position="786"/>
    </location>
</feature>
<gene>
    <name evidence="5" type="ORF">BG006_005358</name>
</gene>
<feature type="region of interest" description="Disordered" evidence="3">
    <location>
        <begin position="1048"/>
        <end position="1118"/>
    </location>
</feature>
<dbReference type="GO" id="GO:0005829">
    <property type="term" value="C:cytosol"/>
    <property type="evidence" value="ECO:0007669"/>
    <property type="project" value="TreeGrafter"/>
</dbReference>
<evidence type="ECO:0000256" key="1">
    <source>
        <dbReference type="ARBA" id="ARBA00022441"/>
    </source>
</evidence>
<feature type="compositionally biased region" description="Polar residues" evidence="3">
    <location>
        <begin position="1048"/>
        <end position="1066"/>
    </location>
</feature>
<evidence type="ECO:0000259" key="4">
    <source>
        <dbReference type="PROSITE" id="PS50097"/>
    </source>
</evidence>
<dbReference type="EMBL" id="JAAAUY010000300">
    <property type="protein sequence ID" value="KAF9331809.1"/>
    <property type="molecule type" value="Genomic_DNA"/>
</dbReference>
<dbReference type="Pfam" id="PF00651">
    <property type="entry name" value="BTB"/>
    <property type="match status" value="1"/>
</dbReference>
<feature type="region of interest" description="Disordered" evidence="3">
    <location>
        <begin position="285"/>
        <end position="319"/>
    </location>
</feature>
<dbReference type="Gene3D" id="2.120.10.80">
    <property type="entry name" value="Kelch-type beta propeller"/>
    <property type="match status" value="1"/>
</dbReference>
<feature type="compositionally biased region" description="Basic residues" evidence="3">
    <location>
        <begin position="769"/>
        <end position="778"/>
    </location>
</feature>
<dbReference type="SUPFAM" id="SSF117281">
    <property type="entry name" value="Kelch motif"/>
    <property type="match status" value="1"/>
</dbReference>
<evidence type="ECO:0000256" key="2">
    <source>
        <dbReference type="ARBA" id="ARBA00022737"/>
    </source>
</evidence>
<feature type="compositionally biased region" description="Basic and acidic residues" evidence="3">
    <location>
        <begin position="357"/>
        <end position="377"/>
    </location>
</feature>
<dbReference type="GO" id="GO:0045454">
    <property type="term" value="P:cell redox homeostasis"/>
    <property type="evidence" value="ECO:0007669"/>
    <property type="project" value="TreeGrafter"/>
</dbReference>
<feature type="compositionally biased region" description="Polar residues" evidence="3">
    <location>
        <begin position="875"/>
        <end position="903"/>
    </location>
</feature>
<dbReference type="PROSITE" id="PS50097">
    <property type="entry name" value="BTB"/>
    <property type="match status" value="1"/>
</dbReference>
<keyword evidence="1" id="KW-0880">Kelch repeat</keyword>
<feature type="compositionally biased region" description="Basic and acidic residues" evidence="3">
    <location>
        <begin position="1085"/>
        <end position="1095"/>
    </location>
</feature>
<feature type="region of interest" description="Disordered" evidence="3">
    <location>
        <begin position="1"/>
        <end position="31"/>
    </location>
</feature>
<feature type="compositionally biased region" description="Low complexity" evidence="3">
    <location>
        <begin position="847"/>
        <end position="867"/>
    </location>
</feature>
<feature type="compositionally biased region" description="Low complexity" evidence="3">
    <location>
        <begin position="1067"/>
        <end position="1084"/>
    </location>
</feature>
<feature type="region of interest" description="Disordered" evidence="3">
    <location>
        <begin position="820"/>
        <end position="947"/>
    </location>
</feature>
<feature type="region of interest" description="Disordered" evidence="3">
    <location>
        <begin position="342"/>
        <end position="377"/>
    </location>
</feature>
<reference evidence="5" key="1">
    <citation type="journal article" date="2020" name="Fungal Divers.">
        <title>Resolving the Mortierellaceae phylogeny through synthesis of multi-gene phylogenetics and phylogenomics.</title>
        <authorList>
            <person name="Vandepol N."/>
            <person name="Liber J."/>
            <person name="Desiro A."/>
            <person name="Na H."/>
            <person name="Kennedy M."/>
            <person name="Barry K."/>
            <person name="Grigoriev I.V."/>
            <person name="Miller A.N."/>
            <person name="O'Donnell K."/>
            <person name="Stajich J.E."/>
            <person name="Bonito G."/>
        </authorList>
    </citation>
    <scope>NUCLEOTIDE SEQUENCE</scope>
    <source>
        <strain evidence="5">NVP1</strain>
    </source>
</reference>
<feature type="compositionally biased region" description="Low complexity" evidence="3">
    <location>
        <begin position="342"/>
        <end position="353"/>
    </location>
</feature>
<evidence type="ECO:0000313" key="6">
    <source>
        <dbReference type="Proteomes" id="UP000696485"/>
    </source>
</evidence>
<dbReference type="Pfam" id="PF24681">
    <property type="entry name" value="Kelch_KLHDC2_KLHL20_DRC7"/>
    <property type="match status" value="1"/>
</dbReference>
<dbReference type="PANTHER" id="PTHR43503">
    <property type="entry name" value="MCG48959-RELATED"/>
    <property type="match status" value="1"/>
</dbReference>
<name>A0A9P5SMQ0_9FUNG</name>
<organism evidence="5 6">
    <name type="scientific">Podila minutissima</name>
    <dbReference type="NCBI Taxonomy" id="64525"/>
    <lineage>
        <taxon>Eukaryota</taxon>
        <taxon>Fungi</taxon>
        <taxon>Fungi incertae sedis</taxon>
        <taxon>Mucoromycota</taxon>
        <taxon>Mortierellomycotina</taxon>
        <taxon>Mortierellomycetes</taxon>
        <taxon>Mortierellales</taxon>
        <taxon>Mortierellaceae</taxon>
        <taxon>Podila</taxon>
    </lineage>
</organism>
<evidence type="ECO:0000256" key="3">
    <source>
        <dbReference type="SAM" id="MobiDB-lite"/>
    </source>
</evidence>
<sequence length="1118" mass="122520">MTTPRAPAALFNDPYARGGHGGNSHQQPLQHGLGLHTDQTQQPQQQPSTKALAVTSRVTKGIPPPPLVGTGIVLVNDSALHCFGGRLENRDLTNCHYVLDVETGFWDTIEPAPGDPEINHQIDSSKLYSLSLTTDPVNTDSVSLSEALSIPPQPRYFHTLNAYGTSLILFGGMGQMPVLDQDSDNEDSAESRVRMEALDDLHVYDIITQRWQRKYPTRNQHTPKARWAHLATVLDHYLVVIGGTDTAKAYVEDACALDLHTWQWVASIQNIGQCGSYRTVAATGPSAQGSSSTFAPSSPSFPSAGASSPQISSNLSWPSTDSGPIDAMATISMVLSGRISAPSSASSSESIQSFRGSNKDAKESKESKEVKGRKTSERLMSDELTPAFKAGSEVPCIYLYSNYNFQKLQRDLKIVTPHYTHPSENDTSSTPPSFSILDKTQTLTKTGYELPPGLRFPQGHIYQNQLILTGTLIVSGKPPTLAIYAFNLSQFKWERLSTDTILETGSWNRTLLHPASGTLLIFGHREGDARADYSNRIQRYDHLMMINLQVYGLYEQPVPSFLSAAQELGSDLLKDPSLNDMHVASMTGALFEANSTILAARWPEFATLLLSPPYVTPLILSLPVPDDVVSLFLHYLYTGALPQATSIAPGMADYLLIIARRYQLNGLHALVMDVLHQTVSQSPVRIYNSALMAGELGLQARAVDLAITTLPAKPQQVPSSDALPQQPPPPLPPVVERRGASLAYDPNGLSRNYSNRIPPPSSRPPIPPGRHHTRTASHHSRDSVSTEGTIVGDSLMMQYTSAKPGIHNSRSIHESDVLYLSSPEPGAVPATRQRKTRSPPVPPSHQPHPMSFMSTSSSGSNSTGPTSPRAPQGAYQAQFSYPSPLSPKYQHNQQFSPTPSVQGYISRAGSEGAPSIYSHDGQDDGSSVYSGHHNHQLQQQQEQIDRRAQQAKRRLQMQMQYDMDQQRQQQQLQLQQEQQLLREQQQLREQEILMIEQHRLQQQQFLQKQQRLKQQQMELEAQAAAAAAANNRTGAMMGALDYHFGGSQSSKSHYAPSQMTVESTETISSQKTGSSKGSIKSSKSSKSDKDKDKKGILSKMKPPKPKASGADLMKSAGF</sequence>
<dbReference type="InterPro" id="IPR011333">
    <property type="entry name" value="SKP1/BTB/POZ_sf"/>
</dbReference>
<dbReference type="SUPFAM" id="SSF54695">
    <property type="entry name" value="POZ domain"/>
    <property type="match status" value="1"/>
</dbReference>
<proteinExistence type="predicted"/>
<dbReference type="Gene3D" id="3.30.710.10">
    <property type="entry name" value="Potassium Channel Kv1.1, Chain A"/>
    <property type="match status" value="1"/>
</dbReference>
<keyword evidence="2" id="KW-0677">Repeat</keyword>
<evidence type="ECO:0000313" key="5">
    <source>
        <dbReference type="EMBL" id="KAF9331809.1"/>
    </source>
</evidence>